<evidence type="ECO:0000313" key="2">
    <source>
        <dbReference type="EMBL" id="CAH8222341.1"/>
    </source>
</evidence>
<keyword evidence="3" id="KW-1185">Reference proteome</keyword>
<evidence type="ECO:0000256" key="1">
    <source>
        <dbReference type="SAM" id="SignalP"/>
    </source>
</evidence>
<proteinExistence type="predicted"/>
<feature type="signal peptide" evidence="1">
    <location>
        <begin position="1"/>
        <end position="23"/>
    </location>
</feature>
<sequence>MMMRQIRLTLPILLLMLSGCSLVPNQASTQVEISPNTFVTLPKPAQLGYQVTASQLISARWQDDSGQHNQQLPVQLQVTDDKIVLAGFSSWGTRILSLNYQQDTIETSVLNGLENTLPKPEQILFNLMITLWPRNAWEAPLNKVKWQIIDDDNRRTLINELGETVIVIDYQHPFAMKGDIRFHNQLLNYTITIKTLSAQHPLPPTQP</sequence>
<evidence type="ECO:0008006" key="4">
    <source>
        <dbReference type="Google" id="ProtNLM"/>
    </source>
</evidence>
<comment type="caution">
    <text evidence="2">The sequence shown here is derived from an EMBL/GenBank/DDBJ whole genome shotgun (WGS) entry which is preliminary data.</text>
</comment>
<feature type="chain" id="PRO_5047360456" description="Lipoprotein" evidence="1">
    <location>
        <begin position="24"/>
        <end position="207"/>
    </location>
</feature>
<evidence type="ECO:0000313" key="3">
    <source>
        <dbReference type="Proteomes" id="UP001152658"/>
    </source>
</evidence>
<keyword evidence="1" id="KW-0732">Signal</keyword>
<accession>A0ABN8TQ73</accession>
<dbReference type="InterPro" id="IPR021675">
    <property type="entry name" value="DUF3261"/>
</dbReference>
<dbReference type="PROSITE" id="PS51257">
    <property type="entry name" value="PROKAR_LIPOPROTEIN"/>
    <property type="match status" value="1"/>
</dbReference>
<dbReference type="EMBL" id="CALYLK010000135">
    <property type="protein sequence ID" value="CAH8222341.1"/>
    <property type="molecule type" value="Genomic_DNA"/>
</dbReference>
<name>A0ABN8TQ73_9VIBR</name>
<organism evidence="2 3">
    <name type="scientific">Vibrio aestuarianus</name>
    <dbReference type="NCBI Taxonomy" id="28171"/>
    <lineage>
        <taxon>Bacteria</taxon>
        <taxon>Pseudomonadati</taxon>
        <taxon>Pseudomonadota</taxon>
        <taxon>Gammaproteobacteria</taxon>
        <taxon>Vibrionales</taxon>
        <taxon>Vibrionaceae</taxon>
        <taxon>Vibrio</taxon>
    </lineage>
</organism>
<protein>
    <recommendedName>
        <fullName evidence="4">Lipoprotein</fullName>
    </recommendedName>
</protein>
<reference evidence="2" key="1">
    <citation type="submission" date="2022-06" db="EMBL/GenBank/DDBJ databases">
        <authorList>
            <person name="Goudenege D."/>
            <person name="Le Roux F."/>
        </authorList>
    </citation>
    <scope>NUCLEOTIDE SEQUENCE</scope>
    <source>
        <strain evidence="2">12-063</strain>
    </source>
</reference>
<dbReference type="Pfam" id="PF11659">
    <property type="entry name" value="DUF3261"/>
    <property type="match status" value="1"/>
</dbReference>
<dbReference type="Proteomes" id="UP001152658">
    <property type="component" value="Unassembled WGS sequence"/>
</dbReference>
<gene>
    <name evidence="2" type="ORF">VAE063_940023</name>
</gene>